<evidence type="ECO:0000256" key="14">
    <source>
        <dbReference type="ARBA" id="ARBA00048988"/>
    </source>
</evidence>
<sequence>MASRISAARTAALTPEAPLTAFPGIGEAMAARLAQLGLEVAADLLFHLPNRYEDRTRIWTIGSLAPGIRAQLVARVERADLKFGRRRSLLVWLTDGTGRLGMRLFHFSKAQQRQFVPGQWLRVYGDARPGATTLEMAHPEYTLLAGPEDAAATEDTLTPLYPLTQGVTQGRIRGLVHRALDQVLEQIPDPLASIALEADANWPKLHEAIATLHRPPVGSDVNELVSGYHPAQRRLALEELLAHRLSLSDLKQRARQRLRARPLTLNAETLSPLLERLGFALTSAQARVIGEIANDLAQDGPMMRLVQGDVGAGKTVIAAAALLAAIQAGHQAALMAPTELLAEQHALTLGHWLAPLGIEVVLLSGARKAAERRAIEARLASGDPLLAVGTHALFQRSVELPQLALVVVDEQHRFGVHQRLALLDKGAERYPHQLVMTATPIPRTLAMRAYADLDTSVLDELPPGRTPVTTIAVDQQRRDEVIERVGAACQQGRQAYWVCTLVEASDQLDAEAAEAAAERLRSDCPQLRVGLVHGRMKPADKQSVMAAFKAGELDLLVATTVIEVGVDVPNASLMVIENAERLGLAQLHQLRGRVGRGAQASHCVLLYQSPLSQQAKARLAVMRETTDGFRIAERDLELRGPGEVMGTRQTGEVGLRVADMVRDADLLDLAESIAAQLEGRRDAVREVLSQRWIAGAEQYARA</sequence>
<gene>
    <name evidence="18" type="ORF">DEH80_13400</name>
</gene>
<evidence type="ECO:0000256" key="9">
    <source>
        <dbReference type="ARBA" id="ARBA00023172"/>
    </source>
</evidence>
<comment type="similarity">
    <text evidence="1 15">Belongs to the helicase family. RecG subfamily.</text>
</comment>
<evidence type="ECO:0000256" key="3">
    <source>
        <dbReference type="ARBA" id="ARBA00022741"/>
    </source>
</evidence>
<keyword evidence="9 15" id="KW-0233">DNA recombination</keyword>
<dbReference type="PANTHER" id="PTHR47964">
    <property type="entry name" value="ATP-DEPENDENT DNA HELICASE HOMOLOG RECG, CHLOROPLASTIC"/>
    <property type="match status" value="1"/>
</dbReference>
<proteinExistence type="inferred from homology"/>
<dbReference type="RefSeq" id="WP_109721019.1">
    <property type="nucleotide sequence ID" value="NZ_QEQK01000012.1"/>
</dbReference>
<dbReference type="InterPro" id="IPR014001">
    <property type="entry name" value="Helicase_ATP-bd"/>
</dbReference>
<dbReference type="NCBIfam" id="NF008168">
    <property type="entry name" value="PRK10917.2-2"/>
    <property type="match status" value="1"/>
</dbReference>
<dbReference type="Gene3D" id="3.40.50.300">
    <property type="entry name" value="P-loop containing nucleotide triphosphate hydrolases"/>
    <property type="match status" value="2"/>
</dbReference>
<evidence type="ECO:0000256" key="15">
    <source>
        <dbReference type="RuleBase" id="RU363016"/>
    </source>
</evidence>
<protein>
    <recommendedName>
        <fullName evidence="2 15">ATP-dependent DNA helicase RecG</fullName>
        <ecNumber evidence="13 15">5.6.2.4</ecNumber>
    </recommendedName>
</protein>
<keyword evidence="4 15" id="KW-0227">DNA damage</keyword>
<dbReference type="CDD" id="cd04488">
    <property type="entry name" value="RecG_wedge_OBF"/>
    <property type="match status" value="1"/>
</dbReference>
<dbReference type="FunFam" id="3.40.50.300:FF:000391">
    <property type="entry name" value="ATP-dependent DNA helicase RecG"/>
    <property type="match status" value="1"/>
</dbReference>
<dbReference type="EMBL" id="QEQK01000012">
    <property type="protein sequence ID" value="PWN55215.1"/>
    <property type="molecule type" value="Genomic_DNA"/>
</dbReference>
<keyword evidence="10 15" id="KW-0234">DNA repair</keyword>
<dbReference type="Pfam" id="PF00271">
    <property type="entry name" value="Helicase_C"/>
    <property type="match status" value="1"/>
</dbReference>
<dbReference type="InterPro" id="IPR033454">
    <property type="entry name" value="RecG_wedge"/>
</dbReference>
<evidence type="ECO:0000259" key="17">
    <source>
        <dbReference type="PROSITE" id="PS51194"/>
    </source>
</evidence>
<dbReference type="SMART" id="SM00487">
    <property type="entry name" value="DEXDc"/>
    <property type="match status" value="1"/>
</dbReference>
<dbReference type="PROSITE" id="PS51192">
    <property type="entry name" value="HELICASE_ATP_BIND_1"/>
    <property type="match status" value="1"/>
</dbReference>
<dbReference type="Pfam" id="PF17191">
    <property type="entry name" value="RecG_wedge"/>
    <property type="match status" value="1"/>
</dbReference>
<evidence type="ECO:0000256" key="5">
    <source>
        <dbReference type="ARBA" id="ARBA00022801"/>
    </source>
</evidence>
<evidence type="ECO:0000256" key="2">
    <source>
        <dbReference type="ARBA" id="ARBA00017846"/>
    </source>
</evidence>
<dbReference type="InterPro" id="IPR011545">
    <property type="entry name" value="DEAD/DEAH_box_helicase_dom"/>
</dbReference>
<evidence type="ECO:0000256" key="13">
    <source>
        <dbReference type="ARBA" id="ARBA00034808"/>
    </source>
</evidence>
<dbReference type="GO" id="GO:0006310">
    <property type="term" value="P:DNA recombination"/>
    <property type="evidence" value="ECO:0007669"/>
    <property type="project" value="UniProtKB-UniRule"/>
</dbReference>
<dbReference type="Gene3D" id="2.40.50.140">
    <property type="entry name" value="Nucleic acid-binding proteins"/>
    <property type="match status" value="1"/>
</dbReference>
<evidence type="ECO:0000256" key="10">
    <source>
        <dbReference type="ARBA" id="ARBA00023204"/>
    </source>
</evidence>
<dbReference type="InterPro" id="IPR047112">
    <property type="entry name" value="RecG/Mfd"/>
</dbReference>
<keyword evidence="19" id="KW-1185">Reference proteome</keyword>
<dbReference type="SMART" id="SM00490">
    <property type="entry name" value="HELICc"/>
    <property type="match status" value="1"/>
</dbReference>
<dbReference type="NCBIfam" id="NF008163">
    <property type="entry name" value="PRK10917.1-1"/>
    <property type="match status" value="1"/>
</dbReference>
<keyword evidence="11" id="KW-0413">Isomerase</keyword>
<keyword evidence="8" id="KW-0238">DNA-binding</keyword>
<dbReference type="GO" id="GO:0003677">
    <property type="term" value="F:DNA binding"/>
    <property type="evidence" value="ECO:0007669"/>
    <property type="project" value="UniProtKB-KW"/>
</dbReference>
<evidence type="ECO:0000313" key="19">
    <source>
        <dbReference type="Proteomes" id="UP000251800"/>
    </source>
</evidence>
<dbReference type="InterPro" id="IPR012340">
    <property type="entry name" value="NA-bd_OB-fold"/>
</dbReference>
<comment type="catalytic activity">
    <reaction evidence="12 15">
        <text>Couples ATP hydrolysis with the unwinding of duplex DNA by translocating in the 3'-5' direction.</text>
        <dbReference type="EC" id="5.6.2.4"/>
    </reaction>
</comment>
<evidence type="ECO:0000313" key="18">
    <source>
        <dbReference type="EMBL" id="PWN55215.1"/>
    </source>
</evidence>
<comment type="catalytic activity">
    <reaction evidence="14 15">
        <text>ATP + H2O = ADP + phosphate + H(+)</text>
        <dbReference type="Rhea" id="RHEA:13065"/>
        <dbReference type="ChEBI" id="CHEBI:15377"/>
        <dbReference type="ChEBI" id="CHEBI:15378"/>
        <dbReference type="ChEBI" id="CHEBI:30616"/>
        <dbReference type="ChEBI" id="CHEBI:43474"/>
        <dbReference type="ChEBI" id="CHEBI:456216"/>
        <dbReference type="EC" id="5.6.2.4"/>
    </reaction>
</comment>
<dbReference type="SUPFAM" id="SSF50249">
    <property type="entry name" value="Nucleic acid-binding proteins"/>
    <property type="match status" value="1"/>
</dbReference>
<comment type="caution">
    <text evidence="18">The sequence shown here is derived from an EMBL/GenBank/DDBJ whole genome shotgun (WGS) entry which is preliminary data.</text>
</comment>
<keyword evidence="3 15" id="KW-0547">Nucleotide-binding</keyword>
<dbReference type="EC" id="5.6.2.4" evidence="13 15"/>
<keyword evidence="6 15" id="KW-0347">Helicase</keyword>
<dbReference type="InterPro" id="IPR001650">
    <property type="entry name" value="Helicase_C-like"/>
</dbReference>
<reference evidence="18 19" key="1">
    <citation type="submission" date="2018-05" db="EMBL/GenBank/DDBJ databases">
        <title>Abyssibacter profundi OUC007T gen. nov., sp. nov, a marine bacterium isolated from seawater of the Mariana Trench.</title>
        <authorList>
            <person name="Zhou S."/>
        </authorList>
    </citation>
    <scope>NUCLEOTIDE SEQUENCE [LARGE SCALE GENOMIC DNA]</scope>
    <source>
        <strain evidence="18 19">OUC007</strain>
    </source>
</reference>
<dbReference type="GO" id="GO:0006281">
    <property type="term" value="P:DNA repair"/>
    <property type="evidence" value="ECO:0007669"/>
    <property type="project" value="UniProtKB-UniRule"/>
</dbReference>
<dbReference type="InterPro" id="IPR045562">
    <property type="entry name" value="RecG_dom3_C"/>
</dbReference>
<evidence type="ECO:0000256" key="11">
    <source>
        <dbReference type="ARBA" id="ARBA00023235"/>
    </source>
</evidence>
<evidence type="ECO:0000256" key="7">
    <source>
        <dbReference type="ARBA" id="ARBA00022840"/>
    </source>
</evidence>
<organism evidence="18 19">
    <name type="scientific">Abyssibacter profundi</name>
    <dbReference type="NCBI Taxonomy" id="2182787"/>
    <lineage>
        <taxon>Bacteria</taxon>
        <taxon>Pseudomonadati</taxon>
        <taxon>Pseudomonadota</taxon>
        <taxon>Gammaproteobacteria</taxon>
        <taxon>Chromatiales</taxon>
        <taxon>Oceanococcaceae</taxon>
        <taxon>Abyssibacter</taxon>
    </lineage>
</organism>
<dbReference type="Pfam" id="PF19833">
    <property type="entry name" value="RecG_dom3_C"/>
    <property type="match status" value="1"/>
</dbReference>
<dbReference type="PROSITE" id="PS51194">
    <property type="entry name" value="HELICASE_CTER"/>
    <property type="match status" value="1"/>
</dbReference>
<dbReference type="GO" id="GO:0005524">
    <property type="term" value="F:ATP binding"/>
    <property type="evidence" value="ECO:0007669"/>
    <property type="project" value="UniProtKB-KW"/>
</dbReference>
<accession>A0A383XRG1</accession>
<dbReference type="SUPFAM" id="SSF52540">
    <property type="entry name" value="P-loop containing nucleoside triphosphate hydrolases"/>
    <property type="match status" value="1"/>
</dbReference>
<dbReference type="NCBIfam" id="TIGR00643">
    <property type="entry name" value="recG"/>
    <property type="match status" value="1"/>
</dbReference>
<dbReference type="GO" id="GO:0043138">
    <property type="term" value="F:3'-5' DNA helicase activity"/>
    <property type="evidence" value="ECO:0007669"/>
    <property type="project" value="UniProtKB-EC"/>
</dbReference>
<dbReference type="GO" id="GO:0016887">
    <property type="term" value="F:ATP hydrolysis activity"/>
    <property type="evidence" value="ECO:0007669"/>
    <property type="project" value="RHEA"/>
</dbReference>
<dbReference type="OrthoDB" id="9804325at2"/>
<keyword evidence="7 15" id="KW-0067">ATP-binding</keyword>
<dbReference type="AlphaFoldDB" id="A0A383XRG1"/>
<dbReference type="PANTHER" id="PTHR47964:SF1">
    <property type="entry name" value="ATP-DEPENDENT DNA HELICASE HOMOLOG RECG, CHLOROPLASTIC"/>
    <property type="match status" value="1"/>
</dbReference>
<evidence type="ECO:0000256" key="1">
    <source>
        <dbReference type="ARBA" id="ARBA00007504"/>
    </source>
</evidence>
<evidence type="ECO:0000256" key="12">
    <source>
        <dbReference type="ARBA" id="ARBA00034617"/>
    </source>
</evidence>
<name>A0A383XRG1_9GAMM</name>
<evidence type="ECO:0000256" key="8">
    <source>
        <dbReference type="ARBA" id="ARBA00023125"/>
    </source>
</evidence>
<evidence type="ECO:0000256" key="4">
    <source>
        <dbReference type="ARBA" id="ARBA00022763"/>
    </source>
</evidence>
<feature type="domain" description="Helicase ATP-binding" evidence="16">
    <location>
        <begin position="295"/>
        <end position="458"/>
    </location>
</feature>
<dbReference type="InterPro" id="IPR004609">
    <property type="entry name" value="ATP-dep_DNA_helicase_RecG"/>
</dbReference>
<dbReference type="Pfam" id="PF00270">
    <property type="entry name" value="DEAD"/>
    <property type="match status" value="1"/>
</dbReference>
<evidence type="ECO:0000259" key="16">
    <source>
        <dbReference type="PROSITE" id="PS51192"/>
    </source>
</evidence>
<keyword evidence="5 15" id="KW-0378">Hydrolase</keyword>
<comment type="function">
    <text evidence="15">Plays a critical role in recombination and DNA repair. Helps process Holliday junction intermediates to mature products by catalyzing branch migration. Has replication fork regression activity, unwinds stalled or blocked replication forks to make a HJ that can be resolved. Has a DNA unwinding activity characteristic of a DNA helicase with 3'-5' polarity.</text>
</comment>
<evidence type="ECO:0000256" key="6">
    <source>
        <dbReference type="ARBA" id="ARBA00022806"/>
    </source>
</evidence>
<dbReference type="Proteomes" id="UP000251800">
    <property type="component" value="Unassembled WGS sequence"/>
</dbReference>
<dbReference type="InterPro" id="IPR027417">
    <property type="entry name" value="P-loop_NTPase"/>
</dbReference>
<dbReference type="NCBIfam" id="NF008165">
    <property type="entry name" value="PRK10917.1-3"/>
    <property type="match status" value="1"/>
</dbReference>
<feature type="domain" description="Helicase C-terminal" evidence="17">
    <location>
        <begin position="491"/>
        <end position="637"/>
    </location>
</feature>